<feature type="region of interest" description="Disordered" evidence="1">
    <location>
        <begin position="300"/>
        <end position="342"/>
    </location>
</feature>
<evidence type="ECO:0000313" key="2">
    <source>
        <dbReference type="EMBL" id="TKR94743.1"/>
    </source>
</evidence>
<evidence type="ECO:0000256" key="1">
    <source>
        <dbReference type="SAM" id="MobiDB-lite"/>
    </source>
</evidence>
<keyword evidence="3" id="KW-1185">Reference proteome</keyword>
<dbReference type="AlphaFoldDB" id="A0A4U5PEL7"/>
<reference evidence="2 3" key="2">
    <citation type="journal article" date="2019" name="G3 (Bethesda)">
        <title>Hybrid Assembly of the Genome of the Entomopathogenic Nematode Steinernema carpocapsae Identifies the X-Chromosome.</title>
        <authorList>
            <person name="Serra L."/>
            <person name="Macchietto M."/>
            <person name="Macias-Munoz A."/>
            <person name="McGill C.J."/>
            <person name="Rodriguez I.M."/>
            <person name="Rodriguez B."/>
            <person name="Murad R."/>
            <person name="Mortazavi A."/>
        </authorList>
    </citation>
    <scope>NUCLEOTIDE SEQUENCE [LARGE SCALE GENOMIC DNA]</scope>
    <source>
        <strain evidence="2 3">ALL</strain>
    </source>
</reference>
<feature type="compositionally biased region" description="Basic and acidic residues" evidence="1">
    <location>
        <begin position="320"/>
        <end position="342"/>
    </location>
</feature>
<dbReference type="STRING" id="34508.A0A4U5PEL7"/>
<evidence type="ECO:0000313" key="3">
    <source>
        <dbReference type="Proteomes" id="UP000298663"/>
    </source>
</evidence>
<comment type="caution">
    <text evidence="2">The sequence shown here is derived from an EMBL/GenBank/DDBJ whole genome shotgun (WGS) entry which is preliminary data.</text>
</comment>
<feature type="region of interest" description="Disordered" evidence="1">
    <location>
        <begin position="18"/>
        <end position="139"/>
    </location>
</feature>
<sequence>MALRQLLNWVFGTQQNLAQGRSNSQNAPVKKSAERSGSAKPNVPKSLRSSAKPLVKPATPAKPISRPSKKTSMKKLPAKEENARKPRKPAKSQSKTVVAEMKVQKILQKPMSKSRESPDQDGEEFEEISTSGTQLDDDSSLKHIFIGSTDFNSSSLSSPPNSDQPSVNSGLVTDAQIKEIWNPDRSYNLSTAKIPTINAPTRYSRLKFVDTLMIYQSRVYTQQCHKRVMRSRHDGWRRHGAMKKIHELGGWVFEHGPNAPSLTRCDASSNGRKFSYVKPGTKLTIPPPTHPPILDEMELLRRPITTAGSSKRRSRRLRRDRSNPRDDVADDTRSPRIDEDGK</sequence>
<protein>
    <submittedName>
        <fullName evidence="2">Uncharacterized protein</fullName>
    </submittedName>
</protein>
<dbReference type="Proteomes" id="UP000298663">
    <property type="component" value="Unassembled WGS sequence"/>
</dbReference>
<accession>A0A4U5PEL7</accession>
<organism evidence="2 3">
    <name type="scientific">Steinernema carpocapsae</name>
    <name type="common">Entomopathogenic nematode</name>
    <dbReference type="NCBI Taxonomy" id="34508"/>
    <lineage>
        <taxon>Eukaryota</taxon>
        <taxon>Metazoa</taxon>
        <taxon>Ecdysozoa</taxon>
        <taxon>Nematoda</taxon>
        <taxon>Chromadorea</taxon>
        <taxon>Rhabditida</taxon>
        <taxon>Tylenchina</taxon>
        <taxon>Panagrolaimomorpha</taxon>
        <taxon>Strongyloidoidea</taxon>
        <taxon>Steinernematidae</taxon>
        <taxon>Steinernema</taxon>
    </lineage>
</organism>
<feature type="compositionally biased region" description="Basic residues" evidence="1">
    <location>
        <begin position="310"/>
        <end position="319"/>
    </location>
</feature>
<feature type="compositionally biased region" description="Polar residues" evidence="1">
    <location>
        <begin position="18"/>
        <end position="27"/>
    </location>
</feature>
<reference evidence="2 3" key="1">
    <citation type="journal article" date="2015" name="Genome Biol.">
        <title>Comparative genomics of Steinernema reveals deeply conserved gene regulatory networks.</title>
        <authorList>
            <person name="Dillman A.R."/>
            <person name="Macchietto M."/>
            <person name="Porter C.F."/>
            <person name="Rogers A."/>
            <person name="Williams B."/>
            <person name="Antoshechkin I."/>
            <person name="Lee M.M."/>
            <person name="Goodwin Z."/>
            <person name="Lu X."/>
            <person name="Lewis E.E."/>
            <person name="Goodrich-Blair H."/>
            <person name="Stock S.P."/>
            <person name="Adams B.J."/>
            <person name="Sternberg P.W."/>
            <person name="Mortazavi A."/>
        </authorList>
    </citation>
    <scope>NUCLEOTIDE SEQUENCE [LARGE SCALE GENOMIC DNA]</scope>
    <source>
        <strain evidence="2 3">ALL</strain>
    </source>
</reference>
<name>A0A4U5PEL7_STECR</name>
<dbReference type="OrthoDB" id="5832592at2759"/>
<dbReference type="EMBL" id="AZBU02000002">
    <property type="protein sequence ID" value="TKR94743.1"/>
    <property type="molecule type" value="Genomic_DNA"/>
</dbReference>
<proteinExistence type="predicted"/>
<gene>
    <name evidence="2" type="ORF">L596_008995</name>
</gene>